<evidence type="ECO:0000259" key="17">
    <source>
        <dbReference type="PROSITE" id="PS50125"/>
    </source>
</evidence>
<dbReference type="Gene3D" id="3.40.50.2300">
    <property type="match status" value="2"/>
</dbReference>
<dbReference type="FunFam" id="3.30.70.1230:FF:000004">
    <property type="entry name" value="Guanylate cyclase"/>
    <property type="match status" value="1"/>
</dbReference>
<evidence type="ECO:0000313" key="19">
    <source>
        <dbReference type="Proteomes" id="UP001186944"/>
    </source>
</evidence>
<dbReference type="SUPFAM" id="SSF56112">
    <property type="entry name" value="Protein kinase-like (PK-like)"/>
    <property type="match status" value="1"/>
</dbReference>
<evidence type="ECO:0000256" key="15">
    <source>
        <dbReference type="SAM" id="Phobius"/>
    </source>
</evidence>
<keyword evidence="7" id="KW-0342">GTP-binding</keyword>
<feature type="domain" description="Guanylate cyclase" evidence="17">
    <location>
        <begin position="853"/>
        <end position="983"/>
    </location>
</feature>
<keyword evidence="8 15" id="KW-0472">Membrane</keyword>
<evidence type="ECO:0000256" key="10">
    <source>
        <dbReference type="ARBA" id="ARBA00023180"/>
    </source>
</evidence>
<feature type="domain" description="Protein kinase" evidence="16">
    <location>
        <begin position="487"/>
        <end position="779"/>
    </location>
</feature>
<dbReference type="Gene3D" id="3.30.70.1230">
    <property type="entry name" value="Nucleotide cyclase"/>
    <property type="match status" value="1"/>
</dbReference>
<evidence type="ECO:0000256" key="5">
    <source>
        <dbReference type="ARBA" id="ARBA00022741"/>
    </source>
</evidence>
<dbReference type="PROSITE" id="PS50011">
    <property type="entry name" value="PROTEIN_KINASE_DOM"/>
    <property type="match status" value="1"/>
</dbReference>
<dbReference type="InterPro" id="IPR000719">
    <property type="entry name" value="Prot_kinase_dom"/>
</dbReference>
<keyword evidence="11 13" id="KW-0456">Lyase</keyword>
<comment type="caution">
    <text evidence="18">The sequence shown here is derived from an EMBL/GenBank/DDBJ whole genome shotgun (WGS) entry which is preliminary data.</text>
</comment>
<dbReference type="SUPFAM" id="SSF55073">
    <property type="entry name" value="Nucleotide cyclase"/>
    <property type="match status" value="1"/>
</dbReference>
<dbReference type="CDD" id="cd06352">
    <property type="entry name" value="PBP1_NPR_GC-like"/>
    <property type="match status" value="1"/>
</dbReference>
<dbReference type="InterPro" id="IPR001828">
    <property type="entry name" value="ANF_lig-bd_rcpt"/>
</dbReference>
<organism evidence="18 19">
    <name type="scientific">Pinctada imbricata</name>
    <name type="common">Atlantic pearl-oyster</name>
    <name type="synonym">Pinctada martensii</name>
    <dbReference type="NCBI Taxonomy" id="66713"/>
    <lineage>
        <taxon>Eukaryota</taxon>
        <taxon>Metazoa</taxon>
        <taxon>Spiralia</taxon>
        <taxon>Lophotrochozoa</taxon>
        <taxon>Mollusca</taxon>
        <taxon>Bivalvia</taxon>
        <taxon>Autobranchia</taxon>
        <taxon>Pteriomorphia</taxon>
        <taxon>Pterioida</taxon>
        <taxon>Pterioidea</taxon>
        <taxon>Pteriidae</taxon>
        <taxon>Pinctada</taxon>
    </lineage>
</organism>
<dbReference type="Pfam" id="PF01094">
    <property type="entry name" value="ANF_receptor"/>
    <property type="match status" value="1"/>
</dbReference>
<evidence type="ECO:0000256" key="3">
    <source>
        <dbReference type="ARBA" id="ARBA00022692"/>
    </source>
</evidence>
<dbReference type="InterPro" id="IPR001054">
    <property type="entry name" value="A/G_cyclase"/>
</dbReference>
<reference evidence="18" key="1">
    <citation type="submission" date="2019-08" db="EMBL/GenBank/DDBJ databases">
        <title>The improved chromosome-level genome for the pearl oyster Pinctada fucata martensii using PacBio sequencing and Hi-C.</title>
        <authorList>
            <person name="Zheng Z."/>
        </authorList>
    </citation>
    <scope>NUCLEOTIDE SEQUENCE</scope>
    <source>
        <strain evidence="18">ZZ-2019</strain>
        <tissue evidence="18">Adductor muscle</tissue>
    </source>
</reference>
<gene>
    <name evidence="18" type="ORF">FSP39_012602</name>
</gene>
<dbReference type="InterPro" id="IPR011009">
    <property type="entry name" value="Kinase-like_dom_sf"/>
</dbReference>
<evidence type="ECO:0000256" key="1">
    <source>
        <dbReference type="ARBA" id="ARBA00004479"/>
    </source>
</evidence>
<dbReference type="GO" id="GO:0004383">
    <property type="term" value="F:guanylate cyclase activity"/>
    <property type="evidence" value="ECO:0007669"/>
    <property type="project" value="UniProtKB-EC"/>
</dbReference>
<dbReference type="Gene3D" id="6.10.250.780">
    <property type="match status" value="1"/>
</dbReference>
<keyword evidence="3 15" id="KW-0812">Transmembrane</keyword>
<evidence type="ECO:0000256" key="4">
    <source>
        <dbReference type="ARBA" id="ARBA00022729"/>
    </source>
</evidence>
<dbReference type="InterPro" id="IPR018297">
    <property type="entry name" value="A/G_cyclase_CS"/>
</dbReference>
<evidence type="ECO:0000256" key="11">
    <source>
        <dbReference type="ARBA" id="ARBA00023239"/>
    </source>
</evidence>
<evidence type="ECO:0000256" key="7">
    <source>
        <dbReference type="ARBA" id="ARBA00023134"/>
    </source>
</evidence>
<evidence type="ECO:0000256" key="2">
    <source>
        <dbReference type="ARBA" id="ARBA00012202"/>
    </source>
</evidence>
<dbReference type="PROSITE" id="PS00452">
    <property type="entry name" value="GUANYLATE_CYCLASE_1"/>
    <property type="match status" value="1"/>
</dbReference>
<evidence type="ECO:0000313" key="18">
    <source>
        <dbReference type="EMBL" id="KAK3106092.1"/>
    </source>
</evidence>
<keyword evidence="6 15" id="KW-1133">Transmembrane helix</keyword>
<dbReference type="GO" id="GO:0004016">
    <property type="term" value="F:adenylate cyclase activity"/>
    <property type="evidence" value="ECO:0007669"/>
    <property type="project" value="TreeGrafter"/>
</dbReference>
<dbReference type="EC" id="4.6.1.2" evidence="2 14"/>
<dbReference type="GO" id="GO:0001653">
    <property type="term" value="F:peptide receptor activity"/>
    <property type="evidence" value="ECO:0007669"/>
    <property type="project" value="TreeGrafter"/>
</dbReference>
<dbReference type="GO" id="GO:0007168">
    <property type="term" value="P:receptor guanylyl cyclase signaling pathway"/>
    <property type="evidence" value="ECO:0007669"/>
    <property type="project" value="TreeGrafter"/>
</dbReference>
<dbReference type="GO" id="GO:0005524">
    <property type="term" value="F:ATP binding"/>
    <property type="evidence" value="ECO:0007669"/>
    <property type="project" value="InterPro"/>
</dbReference>
<dbReference type="Pfam" id="PF07714">
    <property type="entry name" value="PK_Tyr_Ser-Thr"/>
    <property type="match status" value="1"/>
</dbReference>
<evidence type="ECO:0000256" key="14">
    <source>
        <dbReference type="RuleBase" id="RU003431"/>
    </source>
</evidence>
<dbReference type="InterPro" id="IPR029787">
    <property type="entry name" value="Nucleotide_cyclase"/>
</dbReference>
<evidence type="ECO:0000256" key="9">
    <source>
        <dbReference type="ARBA" id="ARBA00023170"/>
    </source>
</evidence>
<evidence type="ECO:0000256" key="6">
    <source>
        <dbReference type="ARBA" id="ARBA00022989"/>
    </source>
</evidence>
<dbReference type="InterPro" id="IPR001245">
    <property type="entry name" value="Ser-Thr/Tyr_kinase_cat_dom"/>
</dbReference>
<keyword evidence="12 14" id="KW-0141">cGMP biosynthesis</keyword>
<accession>A0AA88YUT6</accession>
<feature type="transmembrane region" description="Helical" evidence="15">
    <location>
        <begin position="438"/>
        <end position="465"/>
    </location>
</feature>
<dbReference type="InterPro" id="IPR050401">
    <property type="entry name" value="Cyclic_nucleotide_synthase"/>
</dbReference>
<dbReference type="GO" id="GO:0004672">
    <property type="term" value="F:protein kinase activity"/>
    <property type="evidence" value="ECO:0007669"/>
    <property type="project" value="InterPro"/>
</dbReference>
<dbReference type="Gene3D" id="1.10.510.10">
    <property type="entry name" value="Transferase(Phosphotransferase) domain 1"/>
    <property type="match status" value="1"/>
</dbReference>
<evidence type="ECO:0000259" key="16">
    <source>
        <dbReference type="PROSITE" id="PS50011"/>
    </source>
</evidence>
<keyword evidence="10" id="KW-0325">Glycoprotein</keyword>
<keyword evidence="19" id="KW-1185">Reference proteome</keyword>
<comment type="similarity">
    <text evidence="13">Belongs to the adenylyl cyclase class-4/guanylyl cyclase family.</text>
</comment>
<dbReference type="Proteomes" id="UP001186944">
    <property type="component" value="Unassembled WGS sequence"/>
</dbReference>
<evidence type="ECO:0000256" key="12">
    <source>
        <dbReference type="ARBA" id="ARBA00023293"/>
    </source>
</evidence>
<dbReference type="EMBL" id="VSWD01000003">
    <property type="protein sequence ID" value="KAK3106092.1"/>
    <property type="molecule type" value="Genomic_DNA"/>
</dbReference>
<dbReference type="PRINTS" id="PR00255">
    <property type="entry name" value="NATPEPTIDER"/>
</dbReference>
<keyword evidence="9" id="KW-0675">Receptor</keyword>
<evidence type="ECO:0000256" key="8">
    <source>
        <dbReference type="ARBA" id="ARBA00023136"/>
    </source>
</evidence>
<dbReference type="GO" id="GO:0005886">
    <property type="term" value="C:plasma membrane"/>
    <property type="evidence" value="ECO:0007669"/>
    <property type="project" value="TreeGrafter"/>
</dbReference>
<sequence length="1053" mass="118995">MHDELTMVRRTALTFLASLTFIYLTLSTQSTIGKNITLGIVVSKTGHRSFGPDTDRVVQHFINEINNNDNYTELKNNDIMFDFLIRDTECSIGIGLYEIVQLVLDQGTGGKHVDAFIGPVCDSVCDSAGLLTSQWDRPMISFRCAGSHLSNRNQYSSFVRVTSAYDNMAFFLEDILNYYGWDRVIIAEGEETIWRDTAAHFQTQLEADNYWVELITIHADEQYLKSHMTHQLENARVYLLCAYGDDILVVLCAAYDLGLLDNEHVFIAVDFDYSSFNASKCETEVITTGLLDITFATSEAINGTLWEYLQTGQEMNHVGFRLMSDAISLYAYAVDRTLSQGYNYTNTSVLMDWMSNTTVKGIYGTFTMDEHASRVSSYVLHNFKDGHYINIAYSTGIGHDSTFLKNVTVTWPGGSTVTPLGRPRCGWNNEYCQVQEGISVYLVAAVVLTSVLLVGGVSVGGFMFYQHKKRKRLLEEMRSMAWKIPFSELDFKVDSKSFQSTIMSRSTMTINKSRKRMSLESESSMIQQMFCKTALHNGSMVSVKAISKSYVAVTPELIKEMNKVRSLKHTNLNPLVGACVDPLHISLITMYCSKGSLQDVLENDNIRLDWIFKLSFAYDIAKGMSYIHGSPVKVHGRLKSSNVLVDKFWSCKVGDIDLPIFRSDEKNVDGEHAQYYKLLWTAPEILREPPDEMRGTQKGDVYSYAIILHEIIQRSPPYGDFSDDPYDTIQRLICHESPPFRPKITSDAGDERILDMMRHCWEEIPMFRPSFSELCHTFKKISTGRQLNLVDQMIHMMEKYADHLEELVGERTQQLAEEQKKTEELLCRMLPRSVAEDLKLGRTISPEEYSSVTLYFSDIVQFTALASESTPFQIVDFLNDLYTCFDTVIDTYDVYKVETIGDAYMVVSGLPEKNGNRHAGEIATMALDLLSSVNTFTIRHRPERQLQLRIGLHTGPVCAGVVGVKMPRYCLFGDTVNYASRMESSGLALRVHMSDACKVALDVLGGFQCESRGPISIKGKGTVETYFLHGKDGFTKDLPDLTKAASLKDHEFK</sequence>
<evidence type="ECO:0000256" key="13">
    <source>
        <dbReference type="RuleBase" id="RU000405"/>
    </source>
</evidence>
<dbReference type="InterPro" id="IPR001170">
    <property type="entry name" value="ANPR/GUC"/>
</dbReference>
<dbReference type="Pfam" id="PF00211">
    <property type="entry name" value="Guanylate_cyc"/>
    <property type="match status" value="1"/>
</dbReference>
<comment type="catalytic activity">
    <reaction evidence="14">
        <text>GTP = 3',5'-cyclic GMP + diphosphate</text>
        <dbReference type="Rhea" id="RHEA:13665"/>
        <dbReference type="ChEBI" id="CHEBI:33019"/>
        <dbReference type="ChEBI" id="CHEBI:37565"/>
        <dbReference type="ChEBI" id="CHEBI:57746"/>
        <dbReference type="EC" id="4.6.1.2"/>
    </reaction>
</comment>
<dbReference type="CDD" id="cd07302">
    <property type="entry name" value="CHD"/>
    <property type="match status" value="1"/>
</dbReference>
<dbReference type="PANTHER" id="PTHR11920:SF335">
    <property type="entry name" value="GUANYLATE CYCLASE"/>
    <property type="match status" value="1"/>
</dbReference>
<dbReference type="PROSITE" id="PS50125">
    <property type="entry name" value="GUANYLATE_CYCLASE_2"/>
    <property type="match status" value="1"/>
</dbReference>
<dbReference type="SMART" id="SM00044">
    <property type="entry name" value="CYCc"/>
    <property type="match status" value="1"/>
</dbReference>
<dbReference type="GO" id="GO:0005525">
    <property type="term" value="F:GTP binding"/>
    <property type="evidence" value="ECO:0007669"/>
    <property type="project" value="UniProtKB-KW"/>
</dbReference>
<dbReference type="GO" id="GO:0035556">
    <property type="term" value="P:intracellular signal transduction"/>
    <property type="evidence" value="ECO:0007669"/>
    <property type="project" value="InterPro"/>
</dbReference>
<dbReference type="InterPro" id="IPR028082">
    <property type="entry name" value="Peripla_BP_I"/>
</dbReference>
<protein>
    <recommendedName>
        <fullName evidence="2 14">Guanylate cyclase</fullName>
        <ecNumber evidence="2 14">4.6.1.2</ecNumber>
    </recommendedName>
</protein>
<comment type="subcellular location">
    <subcellularLocation>
        <location evidence="1">Membrane</location>
        <topology evidence="1">Single-pass type I membrane protein</topology>
    </subcellularLocation>
</comment>
<keyword evidence="4" id="KW-0732">Signal</keyword>
<dbReference type="AlphaFoldDB" id="A0AA88YUT6"/>
<name>A0AA88YUT6_PINIB</name>
<dbReference type="SUPFAM" id="SSF53822">
    <property type="entry name" value="Periplasmic binding protein-like I"/>
    <property type="match status" value="1"/>
</dbReference>
<keyword evidence="5" id="KW-0547">Nucleotide-binding</keyword>
<dbReference type="PANTHER" id="PTHR11920">
    <property type="entry name" value="GUANYLYL CYCLASE"/>
    <property type="match status" value="1"/>
</dbReference>
<proteinExistence type="inferred from homology"/>